<dbReference type="Proteomes" id="UP000321306">
    <property type="component" value="Unassembled WGS sequence"/>
</dbReference>
<dbReference type="AlphaFoldDB" id="A0A511N5J5"/>
<dbReference type="InterPro" id="IPR011152">
    <property type="entry name" value="Pesterase_MJ0912"/>
</dbReference>
<dbReference type="SUPFAM" id="SSF56300">
    <property type="entry name" value="Metallo-dependent phosphatases"/>
    <property type="match status" value="1"/>
</dbReference>
<dbReference type="RefSeq" id="WP_146886250.1">
    <property type="nucleotide sequence ID" value="NZ_BJXB01000015.1"/>
</dbReference>
<dbReference type="Pfam" id="PF12850">
    <property type="entry name" value="Metallophos_2"/>
    <property type="match status" value="1"/>
</dbReference>
<dbReference type="CDD" id="cd00838">
    <property type="entry name" value="MPP_superfamily"/>
    <property type="match status" value="1"/>
</dbReference>
<dbReference type="OrthoDB" id="9813918at2"/>
<name>A0A511N5J5_DEIC1</name>
<evidence type="ECO:0000259" key="2">
    <source>
        <dbReference type="Pfam" id="PF12850"/>
    </source>
</evidence>
<dbReference type="InterPro" id="IPR024654">
    <property type="entry name" value="Calcineurin-like_PHP_lpxH"/>
</dbReference>
<organism evidence="3 4">
    <name type="scientific">Deinococcus cellulosilyticus (strain DSM 18568 / NBRC 106333 / KACC 11606 / 5516J-15)</name>
    <dbReference type="NCBI Taxonomy" id="1223518"/>
    <lineage>
        <taxon>Bacteria</taxon>
        <taxon>Thermotogati</taxon>
        <taxon>Deinococcota</taxon>
        <taxon>Deinococci</taxon>
        <taxon>Deinococcales</taxon>
        <taxon>Deinococcaceae</taxon>
        <taxon>Deinococcus</taxon>
    </lineage>
</organism>
<accession>A0A511N5J5</accession>
<keyword evidence="4" id="KW-1185">Reference proteome</keyword>
<gene>
    <name evidence="3" type="ORF">DC3_33830</name>
</gene>
<protein>
    <submittedName>
        <fullName evidence="3">Metallophosphoesterase</fullName>
    </submittedName>
</protein>
<dbReference type="InterPro" id="IPR029052">
    <property type="entry name" value="Metallo-depent_PP-like"/>
</dbReference>
<evidence type="ECO:0000256" key="1">
    <source>
        <dbReference type="ARBA" id="ARBA00008950"/>
    </source>
</evidence>
<evidence type="ECO:0000313" key="4">
    <source>
        <dbReference type="Proteomes" id="UP000321306"/>
    </source>
</evidence>
<dbReference type="EMBL" id="BJXB01000015">
    <property type="protein sequence ID" value="GEM47748.1"/>
    <property type="molecule type" value="Genomic_DNA"/>
</dbReference>
<dbReference type="PANTHER" id="PTHR42850">
    <property type="entry name" value="METALLOPHOSPHOESTERASE"/>
    <property type="match status" value="1"/>
</dbReference>
<proteinExistence type="inferred from homology"/>
<reference evidence="3 4" key="1">
    <citation type="submission" date="2019-07" db="EMBL/GenBank/DDBJ databases">
        <title>Whole genome shotgun sequence of Deinococcus cellulosilyticus NBRC 106333.</title>
        <authorList>
            <person name="Hosoyama A."/>
            <person name="Uohara A."/>
            <person name="Ohji S."/>
            <person name="Ichikawa N."/>
        </authorList>
    </citation>
    <scope>NUCLEOTIDE SEQUENCE [LARGE SCALE GENOMIC DNA]</scope>
    <source>
        <strain evidence="3 4">NBRC 106333</strain>
    </source>
</reference>
<dbReference type="PANTHER" id="PTHR42850:SF2">
    <property type="entry name" value="BLL5683 PROTEIN"/>
    <property type="match status" value="1"/>
</dbReference>
<dbReference type="GO" id="GO:0005737">
    <property type="term" value="C:cytoplasm"/>
    <property type="evidence" value="ECO:0007669"/>
    <property type="project" value="TreeGrafter"/>
</dbReference>
<feature type="domain" description="Calcineurin-like phosphoesterase" evidence="2">
    <location>
        <begin position="1"/>
        <end position="190"/>
    </location>
</feature>
<evidence type="ECO:0000313" key="3">
    <source>
        <dbReference type="EMBL" id="GEM47748.1"/>
    </source>
</evidence>
<dbReference type="GO" id="GO:0016791">
    <property type="term" value="F:phosphatase activity"/>
    <property type="evidence" value="ECO:0007669"/>
    <property type="project" value="TreeGrafter"/>
</dbReference>
<dbReference type="Gene3D" id="3.60.21.10">
    <property type="match status" value="1"/>
</dbReference>
<sequence>MKLAVIADLHANLTATLAVHEDIKRRGMSEIWVLGDLVGKGPRPREVVEWVSDTADRVIMGNWDARVAGASHRPQDIWPRSQLSPGQVSYLANLPFAIEETFGNLLWRFVHASAKGVFHRVYPHSSLPEQREMFYPQPERGLSEFADAVVYADVHEALLVDVEGRPLINTGSVGNPLDSVLATYLTLEFERSGFTMGFARVIYDREEEIACAERSDMPFVKEYIQEIRTGRYQKRRPRNLEST</sequence>
<comment type="caution">
    <text evidence="3">The sequence shown here is derived from an EMBL/GenBank/DDBJ whole genome shotgun (WGS) entry which is preliminary data.</text>
</comment>
<dbReference type="PIRSF" id="PIRSF000883">
    <property type="entry name" value="Pesterase_MJ0912"/>
    <property type="match status" value="1"/>
</dbReference>
<dbReference type="InterPro" id="IPR050126">
    <property type="entry name" value="Ap4A_hydrolase"/>
</dbReference>
<comment type="similarity">
    <text evidence="1">Belongs to the metallophosphoesterase superfamily. YfcE family.</text>
</comment>